<dbReference type="InterPro" id="IPR000008">
    <property type="entry name" value="C2_dom"/>
</dbReference>
<reference evidence="3 4" key="1">
    <citation type="submission" date="2016-07" db="EMBL/GenBank/DDBJ databases">
        <title>Pervasive Adenine N6-methylation of Active Genes in Fungi.</title>
        <authorList>
            <consortium name="DOE Joint Genome Institute"/>
            <person name="Mondo S.J."/>
            <person name="Dannebaum R.O."/>
            <person name="Kuo R.C."/>
            <person name="Labutti K."/>
            <person name="Haridas S."/>
            <person name="Kuo A."/>
            <person name="Salamov A."/>
            <person name="Ahrendt S.R."/>
            <person name="Lipzen A."/>
            <person name="Sullivan W."/>
            <person name="Andreopoulos W.B."/>
            <person name="Clum A."/>
            <person name="Lindquist E."/>
            <person name="Daum C."/>
            <person name="Ramamoorthy G.K."/>
            <person name="Gryganskyi A."/>
            <person name="Culley D."/>
            <person name="Magnuson J.K."/>
            <person name="James T.Y."/>
            <person name="O'Malley M.A."/>
            <person name="Stajich J.E."/>
            <person name="Spatafora J.W."/>
            <person name="Visel A."/>
            <person name="Grigoriev I.V."/>
        </authorList>
    </citation>
    <scope>NUCLEOTIDE SEQUENCE [LARGE SCALE GENOMIC DNA]</scope>
    <source>
        <strain evidence="3 4">NRRL 1336</strain>
    </source>
</reference>
<dbReference type="Gene3D" id="2.60.40.150">
    <property type="entry name" value="C2 domain"/>
    <property type="match status" value="1"/>
</dbReference>
<dbReference type="PANTHER" id="PTHR47052">
    <property type="entry name" value="CONSERVED SERINE PROLINE-RICH PROTEIN (AFU_ORTHOLOGUE AFUA_2G01790)"/>
    <property type="match status" value="1"/>
</dbReference>
<evidence type="ECO:0000313" key="3">
    <source>
        <dbReference type="EMBL" id="ORZ22337.1"/>
    </source>
</evidence>
<dbReference type="InterPro" id="IPR035892">
    <property type="entry name" value="C2_domain_sf"/>
</dbReference>
<dbReference type="InterPro" id="IPR052981">
    <property type="entry name" value="Ingression_C2_domain"/>
</dbReference>
<evidence type="ECO:0000256" key="1">
    <source>
        <dbReference type="SAM" id="MobiDB-lite"/>
    </source>
</evidence>
<dbReference type="AlphaFoldDB" id="A0A1X2IU79"/>
<name>A0A1X2IU79_9FUNG</name>
<feature type="compositionally biased region" description="Low complexity" evidence="1">
    <location>
        <begin position="126"/>
        <end position="135"/>
    </location>
</feature>
<organism evidence="3 4">
    <name type="scientific">Absidia repens</name>
    <dbReference type="NCBI Taxonomy" id="90262"/>
    <lineage>
        <taxon>Eukaryota</taxon>
        <taxon>Fungi</taxon>
        <taxon>Fungi incertae sedis</taxon>
        <taxon>Mucoromycota</taxon>
        <taxon>Mucoromycotina</taxon>
        <taxon>Mucoromycetes</taxon>
        <taxon>Mucorales</taxon>
        <taxon>Cunninghamellaceae</taxon>
        <taxon>Absidia</taxon>
    </lineage>
</organism>
<dbReference type="PROSITE" id="PS50004">
    <property type="entry name" value="C2"/>
    <property type="match status" value="1"/>
</dbReference>
<feature type="compositionally biased region" description="Low complexity" evidence="1">
    <location>
        <begin position="194"/>
        <end position="210"/>
    </location>
</feature>
<dbReference type="Proteomes" id="UP000193560">
    <property type="component" value="Unassembled WGS sequence"/>
</dbReference>
<dbReference type="EMBL" id="MCGE01000004">
    <property type="protein sequence ID" value="ORZ22337.1"/>
    <property type="molecule type" value="Genomic_DNA"/>
</dbReference>
<keyword evidence="4" id="KW-1185">Reference proteome</keyword>
<protein>
    <recommendedName>
        <fullName evidence="2">C2 domain-containing protein</fullName>
    </recommendedName>
</protein>
<dbReference type="Pfam" id="PF00168">
    <property type="entry name" value="C2"/>
    <property type="match status" value="1"/>
</dbReference>
<sequence>MTIGNLQVTAVTIRGLAENGIHNVNAFLGCYIDVSDKHRTQTQQGPEPQWNQSLSLSIPESKTTLYLEVVNENPSDAGVIGRGSYDFSPVVYQNVRLDDIWVPIYSTNNGTSTVGHVLIRLDKQHTQQQQQHQQQGSGGPPAYSGSFGSNDYPQEKQQPPTYDRQSSFASLGPDQPLPENYGTGNPPPFTPPATSSNNPPAYPTSSYSPPQAGGYAMPGASQPEQTSQQGQKEKEKSTDWMVSDNF</sequence>
<evidence type="ECO:0000259" key="2">
    <source>
        <dbReference type="PROSITE" id="PS50004"/>
    </source>
</evidence>
<feature type="domain" description="C2" evidence="2">
    <location>
        <begin position="1"/>
        <end position="102"/>
    </location>
</feature>
<dbReference type="SUPFAM" id="SSF49562">
    <property type="entry name" value="C2 domain (Calcium/lipid-binding domain, CaLB)"/>
    <property type="match status" value="1"/>
</dbReference>
<dbReference type="STRING" id="90262.A0A1X2IU79"/>
<accession>A0A1X2IU79</accession>
<gene>
    <name evidence="3" type="ORF">BCR42DRAFT_405972</name>
</gene>
<dbReference type="PANTHER" id="PTHR47052:SF3">
    <property type="entry name" value="INGRESSION PROTEIN 1"/>
    <property type="match status" value="1"/>
</dbReference>
<dbReference type="OrthoDB" id="270970at2759"/>
<feature type="region of interest" description="Disordered" evidence="1">
    <location>
        <begin position="124"/>
        <end position="246"/>
    </location>
</feature>
<evidence type="ECO:0000313" key="4">
    <source>
        <dbReference type="Proteomes" id="UP000193560"/>
    </source>
</evidence>
<feature type="compositionally biased region" description="Polar residues" evidence="1">
    <location>
        <begin position="146"/>
        <end position="169"/>
    </location>
</feature>
<proteinExistence type="predicted"/>
<dbReference type="CDD" id="cd00030">
    <property type="entry name" value="C2"/>
    <property type="match status" value="1"/>
</dbReference>
<comment type="caution">
    <text evidence="3">The sequence shown here is derived from an EMBL/GenBank/DDBJ whole genome shotgun (WGS) entry which is preliminary data.</text>
</comment>